<keyword evidence="7" id="KW-1185">Reference proteome</keyword>
<keyword evidence="2" id="KW-0564">Palmitate</keyword>
<dbReference type="AlphaFoldDB" id="A0A429Y714"/>
<accession>A0A429Y714</accession>
<feature type="domain" description="Solute-binding protein family 3/N-terminal" evidence="5">
    <location>
        <begin position="50"/>
        <end position="274"/>
    </location>
</feature>
<feature type="signal peptide" evidence="4">
    <location>
        <begin position="1"/>
        <end position="21"/>
    </location>
</feature>
<comment type="caution">
    <text evidence="6">The sequence shown here is derived from an EMBL/GenBank/DDBJ whole genome shotgun (WGS) entry which is preliminary data.</text>
</comment>
<keyword evidence="3" id="KW-0449">Lipoprotein</keyword>
<dbReference type="InterPro" id="IPR001638">
    <property type="entry name" value="Solute-binding_3/MltF_N"/>
</dbReference>
<feature type="chain" id="PRO_5039212318" evidence="4">
    <location>
        <begin position="22"/>
        <end position="274"/>
    </location>
</feature>
<keyword evidence="1 4" id="KW-0732">Signal</keyword>
<proteinExistence type="predicted"/>
<organism evidence="6 7">
    <name type="scientific">Siminovitchia acidinfaciens</name>
    <dbReference type="NCBI Taxonomy" id="2321395"/>
    <lineage>
        <taxon>Bacteria</taxon>
        <taxon>Bacillati</taxon>
        <taxon>Bacillota</taxon>
        <taxon>Bacilli</taxon>
        <taxon>Bacillales</taxon>
        <taxon>Bacillaceae</taxon>
        <taxon>Siminovitchia</taxon>
    </lineage>
</organism>
<evidence type="ECO:0000313" key="7">
    <source>
        <dbReference type="Proteomes" id="UP000287156"/>
    </source>
</evidence>
<dbReference type="Pfam" id="PF00497">
    <property type="entry name" value="SBP_bac_3"/>
    <property type="match status" value="1"/>
</dbReference>
<evidence type="ECO:0000259" key="5">
    <source>
        <dbReference type="SMART" id="SM00062"/>
    </source>
</evidence>
<dbReference type="PANTHER" id="PTHR35936">
    <property type="entry name" value="MEMBRANE-BOUND LYTIC MUREIN TRANSGLYCOSYLASE F"/>
    <property type="match status" value="1"/>
</dbReference>
<evidence type="ECO:0000256" key="1">
    <source>
        <dbReference type="ARBA" id="ARBA00022729"/>
    </source>
</evidence>
<dbReference type="CDD" id="cd13530">
    <property type="entry name" value="PBP2_peptides_like"/>
    <property type="match status" value="1"/>
</dbReference>
<evidence type="ECO:0000256" key="4">
    <source>
        <dbReference type="SAM" id="SignalP"/>
    </source>
</evidence>
<evidence type="ECO:0000256" key="3">
    <source>
        <dbReference type="ARBA" id="ARBA00023288"/>
    </source>
</evidence>
<dbReference type="SMART" id="SM00062">
    <property type="entry name" value="PBPb"/>
    <property type="match status" value="1"/>
</dbReference>
<dbReference type="PROSITE" id="PS51257">
    <property type="entry name" value="PROKAR_LIPOPROTEIN"/>
    <property type="match status" value="1"/>
</dbReference>
<dbReference type="EMBL" id="QYTV02000001">
    <property type="protein sequence ID" value="RST77173.1"/>
    <property type="molecule type" value="Genomic_DNA"/>
</dbReference>
<sequence length="274" mass="30571">MKKIKLFFLLSLAVFFMVLSACSSKDQSDKTLNDSAAADEFYNHLQDKGTIEVGSTPSGPPFTFLNTETNEIDGLMVDISKSIGEKLDLDVNINSVNWVSLMPSLNGEKIDMIAAGMGITEKRKEEIDFSQPVYSYGEALVVLNGNDSIQSIDDLQGKKIGVQEATLYYDELIKESGINVQPYKTIQDMTKELINGRIDAYVADYPVYQMMLKELPDAKDKISAVPDYEPRYIVDLGLGIPKNTPEFQKALNGAIDEMKQSGELDKLIKKWELK</sequence>
<protein>
    <submittedName>
        <fullName evidence="6">Amino acid ABC transporter substrate-binding protein</fullName>
    </submittedName>
</protein>
<name>A0A429Y714_9BACI</name>
<dbReference type="SUPFAM" id="SSF53850">
    <property type="entry name" value="Periplasmic binding protein-like II"/>
    <property type="match status" value="1"/>
</dbReference>
<dbReference type="Gene3D" id="3.40.190.10">
    <property type="entry name" value="Periplasmic binding protein-like II"/>
    <property type="match status" value="2"/>
</dbReference>
<evidence type="ECO:0000256" key="2">
    <source>
        <dbReference type="ARBA" id="ARBA00023139"/>
    </source>
</evidence>
<gene>
    <name evidence="6" type="ORF">D4T97_001360</name>
</gene>
<dbReference type="RefSeq" id="WP_126046917.1">
    <property type="nucleotide sequence ID" value="NZ_QYTV02000001.1"/>
</dbReference>
<dbReference type="OrthoDB" id="8613538at2"/>
<dbReference type="PANTHER" id="PTHR35936:SF17">
    <property type="entry name" value="ARGININE-BINDING EXTRACELLULAR PROTEIN ARTP"/>
    <property type="match status" value="1"/>
</dbReference>
<dbReference type="Proteomes" id="UP000287156">
    <property type="component" value="Unassembled WGS sequence"/>
</dbReference>
<reference evidence="6" key="1">
    <citation type="submission" date="2018-12" db="EMBL/GenBank/DDBJ databases">
        <authorList>
            <person name="Sun L."/>
            <person name="Chen Z."/>
        </authorList>
    </citation>
    <scope>NUCLEOTIDE SEQUENCE [LARGE SCALE GENOMIC DNA]</scope>
    <source>
        <strain evidence="6">3-2-2</strain>
    </source>
</reference>
<evidence type="ECO:0000313" key="6">
    <source>
        <dbReference type="EMBL" id="RST77173.1"/>
    </source>
</evidence>